<proteinExistence type="predicted"/>
<sequence>MVAAVSVGRLPSAGGVAERRHAVLEVGGPGCGNRSEWGANLPPLFCPALLWGGDWAYGWLGPGGPPETYAAPIVVEPLHRGSAANKEEVALGGVALLGAM</sequence>
<organism evidence="1 2">
    <name type="scientific">Pleurodeles waltl</name>
    <name type="common">Iberian ribbed newt</name>
    <dbReference type="NCBI Taxonomy" id="8319"/>
    <lineage>
        <taxon>Eukaryota</taxon>
        <taxon>Metazoa</taxon>
        <taxon>Chordata</taxon>
        <taxon>Craniata</taxon>
        <taxon>Vertebrata</taxon>
        <taxon>Euteleostomi</taxon>
        <taxon>Amphibia</taxon>
        <taxon>Batrachia</taxon>
        <taxon>Caudata</taxon>
        <taxon>Salamandroidea</taxon>
        <taxon>Salamandridae</taxon>
        <taxon>Pleurodelinae</taxon>
        <taxon>Pleurodeles</taxon>
    </lineage>
</organism>
<evidence type="ECO:0000313" key="2">
    <source>
        <dbReference type="Proteomes" id="UP001066276"/>
    </source>
</evidence>
<evidence type="ECO:0000313" key="1">
    <source>
        <dbReference type="EMBL" id="KAJ1210186.1"/>
    </source>
</evidence>
<gene>
    <name evidence="1" type="ORF">NDU88_005554</name>
</gene>
<name>A0AAV7WB00_PLEWA</name>
<keyword evidence="2" id="KW-1185">Reference proteome</keyword>
<accession>A0AAV7WB00</accession>
<dbReference type="AlphaFoldDB" id="A0AAV7WB00"/>
<dbReference type="EMBL" id="JANPWB010000002">
    <property type="protein sequence ID" value="KAJ1210186.1"/>
    <property type="molecule type" value="Genomic_DNA"/>
</dbReference>
<protein>
    <submittedName>
        <fullName evidence="1">Uncharacterized protein</fullName>
    </submittedName>
</protein>
<reference evidence="1" key="1">
    <citation type="journal article" date="2022" name="bioRxiv">
        <title>Sequencing and chromosome-scale assembly of the giantPleurodeles waltlgenome.</title>
        <authorList>
            <person name="Brown T."/>
            <person name="Elewa A."/>
            <person name="Iarovenko S."/>
            <person name="Subramanian E."/>
            <person name="Araus A.J."/>
            <person name="Petzold A."/>
            <person name="Susuki M."/>
            <person name="Suzuki K.-i.T."/>
            <person name="Hayashi T."/>
            <person name="Toyoda A."/>
            <person name="Oliveira C."/>
            <person name="Osipova E."/>
            <person name="Leigh N.D."/>
            <person name="Simon A."/>
            <person name="Yun M.H."/>
        </authorList>
    </citation>
    <scope>NUCLEOTIDE SEQUENCE</scope>
    <source>
        <strain evidence="1">20211129_DDA</strain>
        <tissue evidence="1">Liver</tissue>
    </source>
</reference>
<comment type="caution">
    <text evidence="1">The sequence shown here is derived from an EMBL/GenBank/DDBJ whole genome shotgun (WGS) entry which is preliminary data.</text>
</comment>
<dbReference type="Proteomes" id="UP001066276">
    <property type="component" value="Chromosome 1_2"/>
</dbReference>